<dbReference type="PROSITE" id="PS50883">
    <property type="entry name" value="EAL"/>
    <property type="match status" value="1"/>
</dbReference>
<dbReference type="Pfam" id="PF00563">
    <property type="entry name" value="EAL"/>
    <property type="match status" value="1"/>
</dbReference>
<dbReference type="SMART" id="SM00267">
    <property type="entry name" value="GGDEF"/>
    <property type="match status" value="1"/>
</dbReference>
<dbReference type="PANTHER" id="PTHR44757">
    <property type="entry name" value="DIGUANYLATE CYCLASE DGCP"/>
    <property type="match status" value="1"/>
</dbReference>
<evidence type="ECO:0000259" key="2">
    <source>
        <dbReference type="PROSITE" id="PS50887"/>
    </source>
</evidence>
<dbReference type="NCBIfam" id="TIGR00254">
    <property type="entry name" value="GGDEF"/>
    <property type="match status" value="1"/>
</dbReference>
<reference evidence="4" key="1">
    <citation type="journal article" date="2019" name="Int. J. Syst. Evol. Microbiol.">
        <title>The Global Catalogue of Microorganisms (GCM) 10K type strain sequencing project: providing services to taxonomists for standard genome sequencing and annotation.</title>
        <authorList>
            <consortium name="The Broad Institute Genomics Platform"/>
            <consortium name="The Broad Institute Genome Sequencing Center for Infectious Disease"/>
            <person name="Wu L."/>
            <person name="Ma J."/>
        </authorList>
    </citation>
    <scope>NUCLEOTIDE SEQUENCE [LARGE SCALE GENOMIC DNA]</scope>
    <source>
        <strain evidence="4">JCM 3369</strain>
    </source>
</reference>
<proteinExistence type="predicted"/>
<evidence type="ECO:0000259" key="1">
    <source>
        <dbReference type="PROSITE" id="PS50883"/>
    </source>
</evidence>
<name>A0ABW4JR95_9HYPH</name>
<dbReference type="InterPro" id="IPR001633">
    <property type="entry name" value="EAL_dom"/>
</dbReference>
<sequence length="707" mass="78634">MLSLTGITALLLWSSYTLNVTRRADERRMIEQAVTGLQSRIEKTARAFVYWPETGRRLQDHDRDWLQDQLASQLASSYFIDLTGLGEEGEHGDTLWLVDPAGAIRESLMGKELFATLRKTLPPTRQLMSGLHNSVIELEGRIYFLSSALFQPTASNDEEERPAMLLVFGRELTPQVLAEIGSTTTLSGLTLHPPSFPGLEAATTDGYAHSLRDASGMLIGHLIWTPQYPGEILLRQALLPASIVCIMLIGMCAVALRLTRSNAVRLREQESRATWLAHHDSLTKLPNRENLLKAMGSPNVLAECAAGHAAMMLIDITGLRDINNAVGQIGGNHLIRMVAERLTRALPPSAFLARTGGDEFDVLLISPNPEEEIRACAEVIYEAFATDYTLCGQDFQVRASVGYASSQRDFCSIAELKRRCDLAVLEAKRTRSGVPLRYTPDLDSVLNNHRDLEVRLRQAIADRQINVVYQPIICARTRSLRRVEALSRWTPSEAEGPISPEVFISVAEQAGLIIALGQSILEKICRDMQIWPALKVSINASPKELADPRYVARLIRTCRDHHIAPSRIAIELTEGVLVTQPEVSRMRLNALRAAGFEVFLDDFGDGFSSIGYLRRLPFDTLKIDRSFTRDLTTSDEARQLIVAITAIARALHMKVVAEGVETEEQANLLFMADIDHLQGYLFGAPMCFADLINRFGEQQEAFRPLRA</sequence>
<dbReference type="InterPro" id="IPR052155">
    <property type="entry name" value="Biofilm_reg_signaling"/>
</dbReference>
<dbReference type="Proteomes" id="UP001597327">
    <property type="component" value="Unassembled WGS sequence"/>
</dbReference>
<dbReference type="Pfam" id="PF05228">
    <property type="entry name" value="CHASE4"/>
    <property type="match status" value="1"/>
</dbReference>
<dbReference type="RefSeq" id="WP_149892062.1">
    <property type="nucleotide sequence ID" value="NZ_JBHUFA010000001.1"/>
</dbReference>
<dbReference type="CDD" id="cd01949">
    <property type="entry name" value="GGDEF"/>
    <property type="match status" value="1"/>
</dbReference>
<feature type="domain" description="EAL" evidence="1">
    <location>
        <begin position="449"/>
        <end position="699"/>
    </location>
</feature>
<keyword evidence="4" id="KW-1185">Reference proteome</keyword>
<comment type="caution">
    <text evidence="3">The sequence shown here is derived from an EMBL/GenBank/DDBJ whole genome shotgun (WGS) entry which is preliminary data.</text>
</comment>
<dbReference type="PROSITE" id="PS50887">
    <property type="entry name" value="GGDEF"/>
    <property type="match status" value="1"/>
</dbReference>
<dbReference type="CDD" id="cd01948">
    <property type="entry name" value="EAL"/>
    <property type="match status" value="1"/>
</dbReference>
<dbReference type="Pfam" id="PF00990">
    <property type="entry name" value="GGDEF"/>
    <property type="match status" value="1"/>
</dbReference>
<dbReference type="SMART" id="SM00052">
    <property type="entry name" value="EAL"/>
    <property type="match status" value="1"/>
</dbReference>
<dbReference type="InterPro" id="IPR043128">
    <property type="entry name" value="Rev_trsase/Diguanyl_cyclase"/>
</dbReference>
<evidence type="ECO:0000313" key="3">
    <source>
        <dbReference type="EMBL" id="MFD1694039.1"/>
    </source>
</evidence>
<organism evidence="3 4">
    <name type="scientific">Roseibium aestuarii</name>
    <dbReference type="NCBI Taxonomy" id="2600299"/>
    <lineage>
        <taxon>Bacteria</taxon>
        <taxon>Pseudomonadati</taxon>
        <taxon>Pseudomonadota</taxon>
        <taxon>Alphaproteobacteria</taxon>
        <taxon>Hyphomicrobiales</taxon>
        <taxon>Stappiaceae</taxon>
        <taxon>Roseibium</taxon>
    </lineage>
</organism>
<dbReference type="Gene3D" id="3.30.70.270">
    <property type="match status" value="1"/>
</dbReference>
<accession>A0ABW4JR95</accession>
<dbReference type="SUPFAM" id="SSF55073">
    <property type="entry name" value="Nucleotide cyclase"/>
    <property type="match status" value="1"/>
</dbReference>
<dbReference type="InterPro" id="IPR000160">
    <property type="entry name" value="GGDEF_dom"/>
</dbReference>
<dbReference type="EMBL" id="JBHUFA010000001">
    <property type="protein sequence ID" value="MFD1694039.1"/>
    <property type="molecule type" value="Genomic_DNA"/>
</dbReference>
<dbReference type="SUPFAM" id="SSF141868">
    <property type="entry name" value="EAL domain-like"/>
    <property type="match status" value="1"/>
</dbReference>
<feature type="domain" description="GGDEF" evidence="2">
    <location>
        <begin position="307"/>
        <end position="440"/>
    </location>
</feature>
<dbReference type="InterPro" id="IPR029787">
    <property type="entry name" value="Nucleotide_cyclase"/>
</dbReference>
<dbReference type="PANTHER" id="PTHR44757:SF2">
    <property type="entry name" value="BIOFILM ARCHITECTURE MAINTENANCE PROTEIN MBAA"/>
    <property type="match status" value="1"/>
</dbReference>
<dbReference type="InterPro" id="IPR035919">
    <property type="entry name" value="EAL_sf"/>
</dbReference>
<gene>
    <name evidence="3" type="ORF">ACFSC7_00780</name>
</gene>
<protein>
    <submittedName>
        <fullName evidence="3">Bifunctional diguanylate cyclase/phosphodiesterase</fullName>
    </submittedName>
</protein>
<evidence type="ECO:0000313" key="4">
    <source>
        <dbReference type="Proteomes" id="UP001597327"/>
    </source>
</evidence>
<dbReference type="InterPro" id="IPR007892">
    <property type="entry name" value="CHASE4"/>
</dbReference>
<dbReference type="Gene3D" id="3.20.20.450">
    <property type="entry name" value="EAL domain"/>
    <property type="match status" value="1"/>
</dbReference>